<feature type="transmembrane region" description="Helical" evidence="1">
    <location>
        <begin position="111"/>
        <end position="133"/>
    </location>
</feature>
<dbReference type="Proteomes" id="UP000247555">
    <property type="component" value="Unassembled WGS sequence"/>
</dbReference>
<accession>A0A318KQL6</accession>
<dbReference type="InterPro" id="IPR007896">
    <property type="entry name" value="BTP_bacteria"/>
</dbReference>
<keyword evidence="1" id="KW-1133">Transmembrane helix</keyword>
<evidence type="ECO:0000313" key="3">
    <source>
        <dbReference type="EMBL" id="PXX77976.1"/>
    </source>
</evidence>
<evidence type="ECO:0000259" key="2">
    <source>
        <dbReference type="Pfam" id="PF05232"/>
    </source>
</evidence>
<feature type="transmembrane region" description="Helical" evidence="1">
    <location>
        <begin position="18"/>
        <end position="37"/>
    </location>
</feature>
<dbReference type="InterPro" id="IPR058208">
    <property type="entry name" value="PACE"/>
</dbReference>
<dbReference type="Pfam" id="PF05232">
    <property type="entry name" value="BTP"/>
    <property type="match status" value="2"/>
</dbReference>
<keyword evidence="4" id="KW-1185">Reference proteome</keyword>
<protein>
    <submittedName>
        <fullName evidence="3">Putative membrane protein</fullName>
    </submittedName>
</protein>
<comment type="caution">
    <text evidence="3">The sequence shown here is derived from an EMBL/GenBank/DDBJ whole genome shotgun (WGS) entry which is preliminary data.</text>
</comment>
<proteinExistence type="predicted"/>
<organism evidence="3 4">
    <name type="scientific">Rivihabitans pingtungensis</name>
    <dbReference type="NCBI Taxonomy" id="1054498"/>
    <lineage>
        <taxon>Bacteria</taxon>
        <taxon>Pseudomonadati</taxon>
        <taxon>Pseudomonadota</taxon>
        <taxon>Betaproteobacteria</taxon>
        <taxon>Neisseriales</taxon>
        <taxon>Aquaspirillaceae</taxon>
        <taxon>Rivihabitans</taxon>
    </lineage>
</organism>
<dbReference type="OrthoDB" id="1631120at2"/>
<gene>
    <name evidence="3" type="ORF">DFR34_11464</name>
</gene>
<dbReference type="AlphaFoldDB" id="A0A318KQL6"/>
<keyword evidence="1" id="KW-0472">Membrane</keyword>
<feature type="domain" description="Chlorhexidine efflux transporter" evidence="2">
    <location>
        <begin position="8"/>
        <end position="70"/>
    </location>
</feature>
<name>A0A318KQL6_9NEIS</name>
<dbReference type="EMBL" id="QJKI01000014">
    <property type="protein sequence ID" value="PXX77976.1"/>
    <property type="molecule type" value="Genomic_DNA"/>
</dbReference>
<dbReference type="NCBIfam" id="NF033665">
    <property type="entry name" value="PACE_efflu_PCE"/>
    <property type="match status" value="1"/>
</dbReference>
<evidence type="ECO:0000256" key="1">
    <source>
        <dbReference type="SAM" id="Phobius"/>
    </source>
</evidence>
<evidence type="ECO:0000313" key="4">
    <source>
        <dbReference type="Proteomes" id="UP000247555"/>
    </source>
</evidence>
<dbReference type="RefSeq" id="WP_110391218.1">
    <property type="nucleotide sequence ID" value="NZ_QJKI01000014.1"/>
</dbReference>
<reference evidence="3 4" key="1">
    <citation type="submission" date="2018-05" db="EMBL/GenBank/DDBJ databases">
        <title>Genomic Encyclopedia of Type Strains, Phase IV (KMG-IV): sequencing the most valuable type-strain genomes for metagenomic binning, comparative biology and taxonomic classification.</title>
        <authorList>
            <person name="Goeker M."/>
        </authorList>
    </citation>
    <scope>NUCLEOTIDE SEQUENCE [LARGE SCALE GENOMIC DNA]</scope>
    <source>
        <strain evidence="3 4">DSM 29661</strain>
    </source>
</reference>
<feature type="transmembrane region" description="Helical" evidence="1">
    <location>
        <begin position="43"/>
        <end position="65"/>
    </location>
</feature>
<dbReference type="NCBIfam" id="NF033664">
    <property type="entry name" value="PACE_transport"/>
    <property type="match status" value="1"/>
</dbReference>
<keyword evidence="1" id="KW-0812">Transmembrane</keyword>
<sequence length="145" mass="16621">MPAHPLPRTLRERVLHALLYELCAMALLAPLGSWLLGHSLAHTGALALWMSATAMLWNMLFGALFERLEAQLGWTRTPWVRSLHAIGFEGGLVLLCVPVVAWWLQVSYWQALWLDIGVLLFFLPYTWLFNWLYDHARARRARAVA</sequence>
<feature type="transmembrane region" description="Helical" evidence="1">
    <location>
        <begin position="86"/>
        <end position="105"/>
    </location>
</feature>
<feature type="domain" description="Chlorhexidine efflux transporter" evidence="2">
    <location>
        <begin position="76"/>
        <end position="139"/>
    </location>
</feature>